<organism evidence="1 2">
    <name type="scientific">Smallanthus sonchifolius</name>
    <dbReference type="NCBI Taxonomy" id="185202"/>
    <lineage>
        <taxon>Eukaryota</taxon>
        <taxon>Viridiplantae</taxon>
        <taxon>Streptophyta</taxon>
        <taxon>Embryophyta</taxon>
        <taxon>Tracheophyta</taxon>
        <taxon>Spermatophyta</taxon>
        <taxon>Magnoliopsida</taxon>
        <taxon>eudicotyledons</taxon>
        <taxon>Gunneridae</taxon>
        <taxon>Pentapetalae</taxon>
        <taxon>asterids</taxon>
        <taxon>campanulids</taxon>
        <taxon>Asterales</taxon>
        <taxon>Asteraceae</taxon>
        <taxon>Asteroideae</taxon>
        <taxon>Heliantheae alliance</taxon>
        <taxon>Millerieae</taxon>
        <taxon>Smallanthus</taxon>
    </lineage>
</organism>
<comment type="caution">
    <text evidence="1">The sequence shown here is derived from an EMBL/GenBank/DDBJ whole genome shotgun (WGS) entry which is preliminary data.</text>
</comment>
<gene>
    <name evidence="1" type="ORF">L1987_43363</name>
</gene>
<name>A0ACB9GL74_9ASTR</name>
<evidence type="ECO:0000313" key="2">
    <source>
        <dbReference type="Proteomes" id="UP001056120"/>
    </source>
</evidence>
<accession>A0ACB9GL74</accession>
<reference evidence="1 2" key="2">
    <citation type="journal article" date="2022" name="Mol. Ecol. Resour.">
        <title>The genomes of chicory, endive, great burdock and yacon provide insights into Asteraceae paleo-polyploidization history and plant inulin production.</title>
        <authorList>
            <person name="Fan W."/>
            <person name="Wang S."/>
            <person name="Wang H."/>
            <person name="Wang A."/>
            <person name="Jiang F."/>
            <person name="Liu H."/>
            <person name="Zhao H."/>
            <person name="Xu D."/>
            <person name="Zhang Y."/>
        </authorList>
    </citation>
    <scope>NUCLEOTIDE SEQUENCE [LARGE SCALE GENOMIC DNA]</scope>
    <source>
        <strain evidence="2">cv. Yunnan</strain>
        <tissue evidence="1">Leaves</tissue>
    </source>
</reference>
<dbReference type="EMBL" id="CM042031">
    <property type="protein sequence ID" value="KAI3784268.1"/>
    <property type="molecule type" value="Genomic_DNA"/>
</dbReference>
<protein>
    <submittedName>
        <fullName evidence="1">Uncharacterized protein</fullName>
    </submittedName>
</protein>
<sequence length="167" mass="18171">MLLISEFAVDQQTAVDNICSGYLSNVAADQPCKRHLQLSAKATDTLKAEGTSMVQPMTDNNALLQACNVKHEDVEKEYGVGRKPDQPSSSTRSTGTFKKGNKLKTNLKSTFVNGGTLEKEEKQILNGTVKIQVTSQVLLNGYHHGTPDTMPRIRKGKHAMSVGIPDT</sequence>
<proteinExistence type="predicted"/>
<reference evidence="2" key="1">
    <citation type="journal article" date="2022" name="Mol. Ecol. Resour.">
        <title>The genomes of chicory, endive, great burdock and yacon provide insights into Asteraceae palaeo-polyploidization history and plant inulin production.</title>
        <authorList>
            <person name="Fan W."/>
            <person name="Wang S."/>
            <person name="Wang H."/>
            <person name="Wang A."/>
            <person name="Jiang F."/>
            <person name="Liu H."/>
            <person name="Zhao H."/>
            <person name="Xu D."/>
            <person name="Zhang Y."/>
        </authorList>
    </citation>
    <scope>NUCLEOTIDE SEQUENCE [LARGE SCALE GENOMIC DNA]</scope>
    <source>
        <strain evidence="2">cv. Yunnan</strain>
    </source>
</reference>
<dbReference type="Proteomes" id="UP001056120">
    <property type="component" value="Linkage Group LG14"/>
</dbReference>
<evidence type="ECO:0000313" key="1">
    <source>
        <dbReference type="EMBL" id="KAI3784268.1"/>
    </source>
</evidence>
<keyword evidence="2" id="KW-1185">Reference proteome</keyword>